<name>A0A645IMA4_9ZZZZ</name>
<reference evidence="1" key="1">
    <citation type="submission" date="2019-08" db="EMBL/GenBank/DDBJ databases">
        <authorList>
            <person name="Kucharzyk K."/>
            <person name="Murdoch R.W."/>
            <person name="Higgins S."/>
            <person name="Loffler F."/>
        </authorList>
    </citation>
    <scope>NUCLEOTIDE SEQUENCE</scope>
</reference>
<comment type="caution">
    <text evidence="1">The sequence shown here is derived from an EMBL/GenBank/DDBJ whole genome shotgun (WGS) entry which is preliminary data.</text>
</comment>
<dbReference type="AlphaFoldDB" id="A0A645IMA4"/>
<evidence type="ECO:0000313" key="1">
    <source>
        <dbReference type="EMBL" id="MPN52220.1"/>
    </source>
</evidence>
<protein>
    <submittedName>
        <fullName evidence="1">Uncharacterized protein</fullName>
    </submittedName>
</protein>
<sequence length="97" mass="10233">MAGTAHRVVDGGTIARTAGCSGFGLGQFKLGDRLDANIGFVGALGCVGCRVEGSVGERVDDGDQNNRYANRFPHYALGRILFSHAEDPSALDIKPRL</sequence>
<accession>A0A645IMA4</accession>
<gene>
    <name evidence="1" type="ORF">SDC9_199876</name>
</gene>
<proteinExistence type="predicted"/>
<organism evidence="1">
    <name type="scientific">bioreactor metagenome</name>
    <dbReference type="NCBI Taxonomy" id="1076179"/>
    <lineage>
        <taxon>unclassified sequences</taxon>
        <taxon>metagenomes</taxon>
        <taxon>ecological metagenomes</taxon>
    </lineage>
</organism>
<dbReference type="EMBL" id="VSSQ01118115">
    <property type="protein sequence ID" value="MPN52220.1"/>
    <property type="molecule type" value="Genomic_DNA"/>
</dbReference>